<comment type="similarity">
    <text evidence="2">Belongs to the binding-protein-dependent transport system permease family. CysTW subfamily.</text>
</comment>
<evidence type="ECO:0000256" key="1">
    <source>
        <dbReference type="ARBA" id="ARBA00004651"/>
    </source>
</evidence>
<comment type="subcellular location">
    <subcellularLocation>
        <location evidence="1 9">Cell membrane</location>
        <topology evidence="1 9">Multi-pass membrane protein</topology>
    </subcellularLocation>
</comment>
<evidence type="ECO:0000256" key="8">
    <source>
        <dbReference type="ARBA" id="ARBA00023136"/>
    </source>
</evidence>
<dbReference type="GO" id="GO:0055085">
    <property type="term" value="P:transmembrane transport"/>
    <property type="evidence" value="ECO:0007669"/>
    <property type="project" value="InterPro"/>
</dbReference>
<keyword evidence="3 9" id="KW-0813">Transport</keyword>
<reference evidence="11 12" key="1">
    <citation type="journal article" date="2012" name="J. Bacteriol.">
        <title>Complete Genome Sequence of the Thermophilic, Piezophilic, Heterotrophic Bacterium Marinitoga piezophila KA3.</title>
        <authorList>
            <person name="Lucas S."/>
            <person name="Han J."/>
            <person name="Lapidus A."/>
            <person name="Cheng J.F."/>
            <person name="Goodwin L.A."/>
            <person name="Pitluck S."/>
            <person name="Peters L."/>
            <person name="Mikhailova N."/>
            <person name="Teshima H."/>
            <person name="Detter J.C."/>
            <person name="Han C."/>
            <person name="Tapia R."/>
            <person name="Land M."/>
            <person name="Hauser L."/>
            <person name="Kyrpides N.C."/>
            <person name="Ivanova N."/>
            <person name="Pagani I."/>
            <person name="Vannier P."/>
            <person name="Oger P."/>
            <person name="Bartlett D.H."/>
            <person name="Noll K.M."/>
            <person name="Woyke T."/>
            <person name="Jebbar M."/>
        </authorList>
    </citation>
    <scope>NUCLEOTIDE SEQUENCE [LARGE SCALE GENOMIC DNA]</scope>
    <source>
        <strain evidence="12">DSM 14283 / JCM 11233 / KA3</strain>
    </source>
</reference>
<keyword evidence="5" id="KW-0592">Phosphate transport</keyword>
<reference evidence="12" key="2">
    <citation type="submission" date="2012-01" db="EMBL/GenBank/DDBJ databases">
        <title>Complete sequence of chromosome of Marinitoga piezophila KA3.</title>
        <authorList>
            <person name="Lucas S."/>
            <person name="Han J."/>
            <person name="Lapidus A."/>
            <person name="Cheng J.-F."/>
            <person name="Goodwin L."/>
            <person name="Pitluck S."/>
            <person name="Peters L."/>
            <person name="Mikhailova N."/>
            <person name="Teshima H."/>
            <person name="Detter J.C."/>
            <person name="Han C."/>
            <person name="Tapia R."/>
            <person name="Land M."/>
            <person name="Hauser L."/>
            <person name="Kyrpides N."/>
            <person name="Ivanova N."/>
            <person name="Pagani I."/>
            <person name="Jebbar M."/>
            <person name="Vannier P."/>
            <person name="Oger P."/>
            <person name="Cario A."/>
            <person name="Bartlett D."/>
            <person name="Noll K.M."/>
            <person name="Woyke T."/>
        </authorList>
    </citation>
    <scope>NUCLEOTIDE SEQUENCE [LARGE SCALE GENOMIC DNA]</scope>
    <source>
        <strain evidence="12">DSM 14283 / JCM 11233 / KA3</strain>
    </source>
</reference>
<name>H2J4I7_MARPK</name>
<dbReference type="EMBL" id="CP003257">
    <property type="protein sequence ID" value="AEX84842.1"/>
    <property type="molecule type" value="Genomic_DNA"/>
</dbReference>
<keyword evidence="6 9" id="KW-0812">Transmembrane</keyword>
<dbReference type="AlphaFoldDB" id="H2J4I7"/>
<keyword evidence="4" id="KW-1003">Cell membrane</keyword>
<evidence type="ECO:0000256" key="5">
    <source>
        <dbReference type="ARBA" id="ARBA00022592"/>
    </source>
</evidence>
<proteinExistence type="inferred from homology"/>
<feature type="domain" description="ABC transmembrane type-1" evidence="10">
    <location>
        <begin position="67"/>
        <end position="277"/>
    </location>
</feature>
<dbReference type="PANTHER" id="PTHR30425">
    <property type="entry name" value="PHOSPHATE TRANSPORT SYSTEM PERMEASE PROTEIN PST"/>
    <property type="match status" value="1"/>
</dbReference>
<feature type="transmembrane region" description="Helical" evidence="9">
    <location>
        <begin position="254"/>
        <end position="275"/>
    </location>
</feature>
<dbReference type="CDD" id="cd06261">
    <property type="entry name" value="TM_PBP2"/>
    <property type="match status" value="1"/>
</dbReference>
<feature type="transmembrane region" description="Helical" evidence="9">
    <location>
        <begin position="61"/>
        <end position="89"/>
    </location>
</feature>
<protein>
    <submittedName>
        <fullName evidence="11">ABC-type phosphate transport system, permease component</fullName>
    </submittedName>
</protein>
<dbReference type="RefSeq" id="WP_014295914.1">
    <property type="nucleotide sequence ID" value="NC_016751.1"/>
</dbReference>
<dbReference type="PROSITE" id="PS50928">
    <property type="entry name" value="ABC_TM1"/>
    <property type="match status" value="1"/>
</dbReference>
<organism evidence="11 12">
    <name type="scientific">Marinitoga piezophila (strain DSM 14283 / JCM 11233 / KA3)</name>
    <dbReference type="NCBI Taxonomy" id="443254"/>
    <lineage>
        <taxon>Bacteria</taxon>
        <taxon>Thermotogati</taxon>
        <taxon>Thermotogota</taxon>
        <taxon>Thermotogae</taxon>
        <taxon>Petrotogales</taxon>
        <taxon>Petrotogaceae</taxon>
        <taxon>Marinitoga</taxon>
    </lineage>
</organism>
<dbReference type="STRING" id="443254.Marpi_0398"/>
<dbReference type="eggNOG" id="COG0573">
    <property type="taxonomic scope" value="Bacteria"/>
</dbReference>
<evidence type="ECO:0000313" key="12">
    <source>
        <dbReference type="Proteomes" id="UP000007161"/>
    </source>
</evidence>
<dbReference type="InterPro" id="IPR000515">
    <property type="entry name" value="MetI-like"/>
</dbReference>
<sequence length="289" mass="31528">MRELKDKLNFMLINITAFLGIGALILIFVFIIHESIPALKSAGIEIFTSFNWYPTYDEPEYGILTMLINSILLTIFTSLIVIPLGYIVAFFMYEYAKPFEKRLIKSAIDLLSGVPSVIIGMFLVIYLSPLMLEIGAWSPENMLLAVSGLVLLSFPYTASLMEEALSSVDKSLKEGALALGSARFTAVFKIVTLAALPGIVNSIILTINRVIGETMVVLMAAGGANMLPQSIFDPVRPLTAAIASEMGEVEIGSIHYSALFVSGLVLLVISVILTISSKNFVRSYENGKR</sequence>
<feature type="transmembrane region" description="Helical" evidence="9">
    <location>
        <begin position="12"/>
        <end position="32"/>
    </location>
</feature>
<dbReference type="GO" id="GO:0006817">
    <property type="term" value="P:phosphate ion transport"/>
    <property type="evidence" value="ECO:0007669"/>
    <property type="project" value="UniProtKB-KW"/>
</dbReference>
<gene>
    <name evidence="11" type="ordered locus">Marpi_0398</name>
</gene>
<evidence type="ECO:0000313" key="11">
    <source>
        <dbReference type="EMBL" id="AEX84842.1"/>
    </source>
</evidence>
<evidence type="ECO:0000256" key="3">
    <source>
        <dbReference type="ARBA" id="ARBA00022448"/>
    </source>
</evidence>
<dbReference type="GO" id="GO:0005886">
    <property type="term" value="C:plasma membrane"/>
    <property type="evidence" value="ECO:0007669"/>
    <property type="project" value="UniProtKB-SubCell"/>
</dbReference>
<accession>H2J4I7</accession>
<dbReference type="InterPro" id="IPR035906">
    <property type="entry name" value="MetI-like_sf"/>
</dbReference>
<evidence type="ECO:0000259" key="10">
    <source>
        <dbReference type="PROSITE" id="PS50928"/>
    </source>
</evidence>
<dbReference type="Gene3D" id="1.10.3720.10">
    <property type="entry name" value="MetI-like"/>
    <property type="match status" value="1"/>
</dbReference>
<evidence type="ECO:0000256" key="2">
    <source>
        <dbReference type="ARBA" id="ARBA00007069"/>
    </source>
</evidence>
<dbReference type="SUPFAM" id="SSF161098">
    <property type="entry name" value="MetI-like"/>
    <property type="match status" value="1"/>
</dbReference>
<evidence type="ECO:0000256" key="4">
    <source>
        <dbReference type="ARBA" id="ARBA00022475"/>
    </source>
</evidence>
<keyword evidence="8 9" id="KW-0472">Membrane</keyword>
<feature type="transmembrane region" description="Helical" evidence="9">
    <location>
        <begin position="142"/>
        <end position="165"/>
    </location>
</feature>
<evidence type="ECO:0000256" key="7">
    <source>
        <dbReference type="ARBA" id="ARBA00022989"/>
    </source>
</evidence>
<dbReference type="InterPro" id="IPR051124">
    <property type="entry name" value="Phosphate_Transport_Permease"/>
</dbReference>
<feature type="transmembrane region" description="Helical" evidence="9">
    <location>
        <begin position="110"/>
        <end position="130"/>
    </location>
</feature>
<dbReference type="PANTHER" id="PTHR30425:SF1">
    <property type="entry name" value="PHOSPHATE TRANSPORT SYSTEM PERMEASE PROTEIN PSTC"/>
    <property type="match status" value="1"/>
</dbReference>
<dbReference type="HOGENOM" id="CLU_033621_1_0_0"/>
<dbReference type="KEGG" id="mpz:Marpi_0398"/>
<dbReference type="Proteomes" id="UP000007161">
    <property type="component" value="Chromosome"/>
</dbReference>
<evidence type="ECO:0000256" key="9">
    <source>
        <dbReference type="RuleBase" id="RU363032"/>
    </source>
</evidence>
<keyword evidence="12" id="KW-1185">Reference proteome</keyword>
<dbReference type="Pfam" id="PF00528">
    <property type="entry name" value="BPD_transp_1"/>
    <property type="match status" value="1"/>
</dbReference>
<evidence type="ECO:0000256" key="6">
    <source>
        <dbReference type="ARBA" id="ARBA00022692"/>
    </source>
</evidence>
<feature type="transmembrane region" description="Helical" evidence="9">
    <location>
        <begin position="186"/>
        <end position="207"/>
    </location>
</feature>
<keyword evidence="7 9" id="KW-1133">Transmembrane helix</keyword>